<dbReference type="GO" id="GO:0003779">
    <property type="term" value="F:actin binding"/>
    <property type="evidence" value="ECO:0007669"/>
    <property type="project" value="InterPro"/>
</dbReference>
<dbReference type="AlphaFoldDB" id="A0A085G9R0"/>
<organism evidence="2 3">
    <name type="scientific">Ewingella americana (strain ATCC 33852 / DSM 4580 / CCUG 14506 / JCM 5911 / LMG 7869 / NCTC 12157 / CDC 1468-78)</name>
    <dbReference type="NCBI Taxonomy" id="910964"/>
    <lineage>
        <taxon>Bacteria</taxon>
        <taxon>Pseudomonadati</taxon>
        <taxon>Pseudomonadota</taxon>
        <taxon>Gammaproteobacteria</taxon>
        <taxon>Enterobacterales</taxon>
        <taxon>Yersiniaceae</taxon>
        <taxon>Ewingella</taxon>
    </lineage>
</organism>
<dbReference type="PANTHER" id="PTHR34980:SF2">
    <property type="entry name" value="INNER MEMBRANE PROTEIN YHAH-RELATED"/>
    <property type="match status" value="1"/>
</dbReference>
<dbReference type="eggNOG" id="COG3152">
    <property type="taxonomic scope" value="Bacteria"/>
</dbReference>
<sequence length="157" mass="17852">MTVWQCYLQGWKRYVDFSGRSTRKEFWVFLLGSMLISVLLGFSVAIITTLMGVTNAIFYGSLAQWIFLLAVIVPIMAVGIRRMHDINRSGWWFGMLYLIQLALRLINTILLHFAAPQVYVYAKLTLGILAWIPLLYVLYLCCLKTKAPVAEGALVTP</sequence>
<reference evidence="2 3" key="1">
    <citation type="submission" date="2014-05" db="EMBL/GenBank/DDBJ databases">
        <title>ATOL: Assembling a taxonomically balanced genome-scale reconstruction of the evolutionary history of the Enterobacteriaceae.</title>
        <authorList>
            <person name="Plunkett G.III."/>
            <person name="Neeno-Eckwall E.C."/>
            <person name="Glasner J.D."/>
            <person name="Perna N.T."/>
        </authorList>
    </citation>
    <scope>NUCLEOTIDE SEQUENCE [LARGE SCALE GENOMIC DNA]</scope>
    <source>
        <strain evidence="2 3">ATCC 33852</strain>
    </source>
</reference>
<dbReference type="EMBL" id="JMPJ01000054">
    <property type="protein sequence ID" value="KFC80455.1"/>
    <property type="molecule type" value="Genomic_DNA"/>
</dbReference>
<dbReference type="GeneID" id="78380621"/>
<accession>A0A085G9R0</accession>
<evidence type="ECO:0000256" key="1">
    <source>
        <dbReference type="SAM" id="Phobius"/>
    </source>
</evidence>
<keyword evidence="1" id="KW-0812">Transmembrane</keyword>
<dbReference type="RefSeq" id="WP_034791545.1">
    <property type="nucleotide sequence ID" value="NZ_JMPJ01000054.1"/>
</dbReference>
<keyword evidence="3" id="KW-1185">Reference proteome</keyword>
<feature type="transmembrane region" description="Helical" evidence="1">
    <location>
        <begin position="26"/>
        <end position="50"/>
    </location>
</feature>
<evidence type="ECO:0008006" key="4">
    <source>
        <dbReference type="Google" id="ProtNLM"/>
    </source>
</evidence>
<keyword evidence="1" id="KW-0472">Membrane</keyword>
<dbReference type="Proteomes" id="UP000028640">
    <property type="component" value="Unassembled WGS sequence"/>
</dbReference>
<protein>
    <recommendedName>
        <fullName evidence="4">DUF805 domain-containing protein</fullName>
    </recommendedName>
</protein>
<feature type="transmembrane region" description="Helical" evidence="1">
    <location>
        <begin position="91"/>
        <end position="114"/>
    </location>
</feature>
<feature type="transmembrane region" description="Helical" evidence="1">
    <location>
        <begin position="120"/>
        <end position="141"/>
    </location>
</feature>
<dbReference type="InterPro" id="IPR027310">
    <property type="entry name" value="Profilin_CS"/>
</dbReference>
<proteinExistence type="predicted"/>
<comment type="caution">
    <text evidence="2">The sequence shown here is derived from an EMBL/GenBank/DDBJ whole genome shotgun (WGS) entry which is preliminary data.</text>
</comment>
<feature type="transmembrane region" description="Helical" evidence="1">
    <location>
        <begin position="56"/>
        <end position="79"/>
    </location>
</feature>
<name>A0A085G9R0_EWIA3</name>
<dbReference type="Pfam" id="PF05656">
    <property type="entry name" value="DUF805"/>
    <property type="match status" value="1"/>
</dbReference>
<keyword evidence="1" id="KW-1133">Transmembrane helix</keyword>
<dbReference type="InterPro" id="IPR008523">
    <property type="entry name" value="DUF805"/>
</dbReference>
<gene>
    <name evidence="2" type="ORF">GEAM_2283</name>
</gene>
<evidence type="ECO:0000313" key="3">
    <source>
        <dbReference type="Proteomes" id="UP000028640"/>
    </source>
</evidence>
<dbReference type="GO" id="GO:0005886">
    <property type="term" value="C:plasma membrane"/>
    <property type="evidence" value="ECO:0007669"/>
    <property type="project" value="TreeGrafter"/>
</dbReference>
<dbReference type="PANTHER" id="PTHR34980">
    <property type="entry name" value="INNER MEMBRANE PROTEIN-RELATED-RELATED"/>
    <property type="match status" value="1"/>
</dbReference>
<dbReference type="OrthoDB" id="9812349at2"/>
<dbReference type="PROSITE" id="PS00414">
    <property type="entry name" value="PROFILIN"/>
    <property type="match status" value="1"/>
</dbReference>
<dbReference type="STRING" id="910964.GEAM_2283"/>
<evidence type="ECO:0000313" key="2">
    <source>
        <dbReference type="EMBL" id="KFC80455.1"/>
    </source>
</evidence>